<dbReference type="InParanoid" id="A0A2Y9F3K0"/>
<accession>A0A2Y9F3K0</accession>
<dbReference type="GeneID" id="102979904"/>
<dbReference type="AlphaFoldDB" id="A0A2Y9F3K0"/>
<dbReference type="PANTHER" id="PTHR33887:SF4">
    <property type="entry name" value="AB2-183"/>
    <property type="match status" value="1"/>
</dbReference>
<dbReference type="FunCoup" id="A0A2Y9F3K0">
    <property type="interactions" value="83"/>
</dbReference>
<dbReference type="RefSeq" id="XP_007114514.1">
    <property type="nucleotide sequence ID" value="XM_007114452.1"/>
</dbReference>
<sequence>MFIFIKHGDNQQFLANTNCSVILLLQYVSHKVGLPKTDTIDLCDAMGTMQLFFLKKTLGDYANKFLIARNTYYICRVEHGLPGTGLENVYRAFVPLLKNPEPELIDALHTQCDLLRRSQMKRLRRQEAKKVTPIQSSVNLPSKSSGCSDEQRTTHSGPLFKTRANFILSRDKHR</sequence>
<feature type="compositionally biased region" description="Polar residues" evidence="1">
    <location>
        <begin position="133"/>
        <end position="148"/>
    </location>
</feature>
<evidence type="ECO:0000313" key="3">
    <source>
        <dbReference type="RefSeq" id="XP_007114514.1"/>
    </source>
</evidence>
<keyword evidence="2" id="KW-1185">Reference proteome</keyword>
<dbReference type="OrthoDB" id="2109241at2759"/>
<proteinExistence type="predicted"/>
<name>A0A2Y9F3K0_PHYMC</name>
<dbReference type="PANTHER" id="PTHR33887">
    <property type="entry name" value="PB1 DOMAIN-CONTAINING PROTEIN"/>
    <property type="match status" value="1"/>
</dbReference>
<evidence type="ECO:0000313" key="2">
    <source>
        <dbReference type="Proteomes" id="UP000248484"/>
    </source>
</evidence>
<protein>
    <submittedName>
        <fullName evidence="3">Uncharacterized protein CXorf65 homolog</fullName>
    </submittedName>
</protein>
<dbReference type="KEGG" id="pcad:102979904"/>
<feature type="region of interest" description="Disordered" evidence="1">
    <location>
        <begin position="125"/>
        <end position="156"/>
    </location>
</feature>
<organism evidence="2 3">
    <name type="scientific">Physeter macrocephalus</name>
    <name type="common">Sperm whale</name>
    <name type="synonym">Physeter catodon</name>
    <dbReference type="NCBI Taxonomy" id="9755"/>
    <lineage>
        <taxon>Eukaryota</taxon>
        <taxon>Metazoa</taxon>
        <taxon>Chordata</taxon>
        <taxon>Craniata</taxon>
        <taxon>Vertebrata</taxon>
        <taxon>Euteleostomi</taxon>
        <taxon>Mammalia</taxon>
        <taxon>Eutheria</taxon>
        <taxon>Laurasiatheria</taxon>
        <taxon>Artiodactyla</taxon>
        <taxon>Whippomorpha</taxon>
        <taxon>Cetacea</taxon>
        <taxon>Odontoceti</taxon>
        <taxon>Physeteridae</taxon>
        <taxon>Physeter</taxon>
    </lineage>
</organism>
<dbReference type="Pfam" id="PF15874">
    <property type="entry name" value="Il2rg"/>
    <property type="match status" value="1"/>
</dbReference>
<dbReference type="InterPro" id="IPR039471">
    <property type="entry name" value="CXorf65-like"/>
</dbReference>
<reference evidence="3" key="1">
    <citation type="submission" date="2025-08" db="UniProtKB">
        <authorList>
            <consortium name="RefSeq"/>
        </authorList>
    </citation>
    <scope>IDENTIFICATION</scope>
    <source>
        <tissue evidence="3">Muscle</tissue>
    </source>
</reference>
<dbReference type="CTD" id="102979904"/>
<dbReference type="Proteomes" id="UP000248484">
    <property type="component" value="Chromosome 21"/>
</dbReference>
<evidence type="ECO:0000256" key="1">
    <source>
        <dbReference type="SAM" id="MobiDB-lite"/>
    </source>
</evidence>
<gene>
    <name evidence="3" type="primary">C21HXorf65</name>
</gene>